<name>A0A5J4PUC0_9ZZZZ</name>
<evidence type="ECO:0000256" key="1">
    <source>
        <dbReference type="ARBA" id="ARBA00007401"/>
    </source>
</evidence>
<dbReference type="PANTHER" id="PTHR42732:SF1">
    <property type="entry name" value="BETA-MANNOSIDASE"/>
    <property type="match status" value="1"/>
</dbReference>
<dbReference type="InterPro" id="IPR008979">
    <property type="entry name" value="Galactose-bd-like_sf"/>
</dbReference>
<dbReference type="SUPFAM" id="SSF49785">
    <property type="entry name" value="Galactose-binding domain-like"/>
    <property type="match status" value="1"/>
</dbReference>
<comment type="caution">
    <text evidence="3">The sequence shown here is derived from an EMBL/GenBank/DDBJ whole genome shotgun (WGS) entry which is preliminary data.</text>
</comment>
<dbReference type="GO" id="GO:0004566">
    <property type="term" value="F:beta-glucuronidase activity"/>
    <property type="evidence" value="ECO:0007669"/>
    <property type="project" value="UniProtKB-EC"/>
</dbReference>
<dbReference type="EC" id="3.2.1.31" evidence="3"/>
<dbReference type="InterPro" id="IPR051913">
    <property type="entry name" value="GH2_Domain-Containing"/>
</dbReference>
<dbReference type="PANTHER" id="PTHR42732">
    <property type="entry name" value="BETA-GALACTOSIDASE"/>
    <property type="match status" value="1"/>
</dbReference>
<dbReference type="AlphaFoldDB" id="A0A5J4PUC0"/>
<accession>A0A5J4PUC0</accession>
<keyword evidence="3" id="KW-0378">Hydrolase</keyword>
<reference evidence="3" key="1">
    <citation type="submission" date="2019-03" db="EMBL/GenBank/DDBJ databases">
        <title>Single cell metagenomics reveals metabolic interactions within the superorganism composed of flagellate Streblomastix strix and complex community of Bacteroidetes bacteria on its surface.</title>
        <authorList>
            <person name="Treitli S.C."/>
            <person name="Kolisko M."/>
            <person name="Husnik F."/>
            <person name="Keeling P."/>
            <person name="Hampl V."/>
        </authorList>
    </citation>
    <scope>NUCLEOTIDE SEQUENCE</scope>
    <source>
        <strain evidence="3">STM</strain>
    </source>
</reference>
<keyword evidence="3" id="KW-0326">Glycosidase</keyword>
<organism evidence="3">
    <name type="scientific">termite gut metagenome</name>
    <dbReference type="NCBI Taxonomy" id="433724"/>
    <lineage>
        <taxon>unclassified sequences</taxon>
        <taxon>metagenomes</taxon>
        <taxon>organismal metagenomes</taxon>
    </lineage>
</organism>
<dbReference type="Pfam" id="PF02837">
    <property type="entry name" value="Glyco_hydro_2_N"/>
    <property type="match status" value="1"/>
</dbReference>
<gene>
    <name evidence="3" type="ORF">EZS27_035959</name>
</gene>
<sequence>MKKIVVIIGLLLPLFLQAQEMVLQNVYARDYQMLSGSWNYIIDPFDMGYYDYRLQENPNGFFKNKKEQHKADLVEYNFDTAPLMIIPSDWNTQNTQLFFYEGSVWFKKDFNYTKKQRGKTYIYFGAANYDAKVYLNGEKVGEHIGGYTPFNFDITDKIKDGSNFIIVRVNNKRIPEGVPTVNADWWNYGGITREVLIVDVPELFTIQIYFGIIICGSKIDIRLSSLFLGVIKIFFKPYTAFVKK</sequence>
<feature type="domain" description="Glycosyl hydrolases family 2 sugar binding" evidence="2">
    <location>
        <begin position="67"/>
        <end position="201"/>
    </location>
</feature>
<protein>
    <submittedName>
        <fullName evidence="3">Beta-glucuronidase</fullName>
        <ecNumber evidence="3">3.2.1.31</ecNumber>
    </submittedName>
</protein>
<dbReference type="Gene3D" id="2.60.120.260">
    <property type="entry name" value="Galactose-binding domain-like"/>
    <property type="match status" value="1"/>
</dbReference>
<dbReference type="EMBL" id="SNRY01006149">
    <property type="protein sequence ID" value="KAA6313236.1"/>
    <property type="molecule type" value="Genomic_DNA"/>
</dbReference>
<proteinExistence type="inferred from homology"/>
<dbReference type="InterPro" id="IPR006104">
    <property type="entry name" value="Glyco_hydro_2_N"/>
</dbReference>
<dbReference type="GO" id="GO:0005975">
    <property type="term" value="P:carbohydrate metabolic process"/>
    <property type="evidence" value="ECO:0007669"/>
    <property type="project" value="InterPro"/>
</dbReference>
<comment type="similarity">
    <text evidence="1">Belongs to the glycosyl hydrolase 2 family.</text>
</comment>
<evidence type="ECO:0000259" key="2">
    <source>
        <dbReference type="Pfam" id="PF02837"/>
    </source>
</evidence>
<evidence type="ECO:0000313" key="3">
    <source>
        <dbReference type="EMBL" id="KAA6313236.1"/>
    </source>
</evidence>